<dbReference type="Pfam" id="PF01479">
    <property type="entry name" value="S4"/>
    <property type="match status" value="1"/>
</dbReference>
<proteinExistence type="inferred from homology"/>
<organism evidence="10 11">
    <name type="scientific">bacterium (Candidatus Ratteibacteria) CG01_land_8_20_14_3_00_40_19</name>
    <dbReference type="NCBI Taxonomy" id="2014290"/>
    <lineage>
        <taxon>Bacteria</taxon>
        <taxon>Candidatus Ratteibacteria</taxon>
    </lineage>
</organism>
<dbReference type="InterPro" id="IPR005709">
    <property type="entry name" value="Ribosomal_uS4_bac-type"/>
</dbReference>
<dbReference type="FunFam" id="3.10.290.10:FF:000001">
    <property type="entry name" value="30S ribosomal protein S4"/>
    <property type="match status" value="1"/>
</dbReference>
<comment type="function">
    <text evidence="7">One of the primary rRNA binding proteins, it binds directly to 16S rRNA where it nucleates assembly of the body of the 30S subunit.</text>
</comment>
<comment type="function">
    <text evidence="7">With S5 and S12 plays an important role in translational accuracy.</text>
</comment>
<dbReference type="NCBIfam" id="NF003717">
    <property type="entry name" value="PRK05327.1"/>
    <property type="match status" value="1"/>
</dbReference>
<evidence type="ECO:0000313" key="11">
    <source>
        <dbReference type="Proteomes" id="UP000228886"/>
    </source>
</evidence>
<keyword evidence="3 7" id="KW-0694">RNA-binding</keyword>
<keyword evidence="4 7" id="KW-0689">Ribosomal protein</keyword>
<dbReference type="EMBL" id="PETL01000224">
    <property type="protein sequence ID" value="PIV63952.1"/>
    <property type="molecule type" value="Genomic_DNA"/>
</dbReference>
<dbReference type="NCBIfam" id="TIGR01017">
    <property type="entry name" value="rpsD_bact"/>
    <property type="match status" value="1"/>
</dbReference>
<dbReference type="GO" id="GO:0006412">
    <property type="term" value="P:translation"/>
    <property type="evidence" value="ECO:0007669"/>
    <property type="project" value="UniProtKB-UniRule"/>
</dbReference>
<dbReference type="PANTHER" id="PTHR11831">
    <property type="entry name" value="30S 40S RIBOSOMAL PROTEIN"/>
    <property type="match status" value="1"/>
</dbReference>
<dbReference type="Proteomes" id="UP000228886">
    <property type="component" value="Unassembled WGS sequence"/>
</dbReference>
<dbReference type="Pfam" id="PF00163">
    <property type="entry name" value="Ribosomal_S4"/>
    <property type="match status" value="1"/>
</dbReference>
<evidence type="ECO:0000256" key="6">
    <source>
        <dbReference type="ARBA" id="ARBA00035254"/>
    </source>
</evidence>
<dbReference type="Gene3D" id="3.10.290.10">
    <property type="entry name" value="RNA-binding S4 domain"/>
    <property type="match status" value="1"/>
</dbReference>
<evidence type="ECO:0000256" key="5">
    <source>
        <dbReference type="ARBA" id="ARBA00023274"/>
    </source>
</evidence>
<reference evidence="11" key="1">
    <citation type="submission" date="2017-09" db="EMBL/GenBank/DDBJ databases">
        <title>Depth-based differentiation of microbial function through sediment-hosted aquifers and enrichment of novel symbionts in the deep terrestrial subsurface.</title>
        <authorList>
            <person name="Probst A.J."/>
            <person name="Ladd B."/>
            <person name="Jarett J.K."/>
            <person name="Geller-Mcgrath D.E."/>
            <person name="Sieber C.M.K."/>
            <person name="Emerson J.B."/>
            <person name="Anantharaman K."/>
            <person name="Thomas B.C."/>
            <person name="Malmstrom R."/>
            <person name="Stieglmeier M."/>
            <person name="Klingl A."/>
            <person name="Woyke T."/>
            <person name="Ryan C.M."/>
            <person name="Banfield J.F."/>
        </authorList>
    </citation>
    <scope>NUCLEOTIDE SEQUENCE [LARGE SCALE GENOMIC DNA]</scope>
</reference>
<dbReference type="CDD" id="cd00165">
    <property type="entry name" value="S4"/>
    <property type="match status" value="1"/>
</dbReference>
<feature type="domain" description="Small ribosomal subunit protein uS4 N-terminal" evidence="9">
    <location>
        <begin position="2"/>
        <end position="97"/>
    </location>
</feature>
<feature type="domain" description="RNA-binding S4" evidence="8">
    <location>
        <begin position="98"/>
        <end position="165"/>
    </location>
</feature>
<evidence type="ECO:0000256" key="4">
    <source>
        <dbReference type="ARBA" id="ARBA00022980"/>
    </source>
</evidence>
<keyword evidence="5 7" id="KW-0687">Ribonucleoprotein</keyword>
<accession>A0A2M7E885</accession>
<protein>
    <recommendedName>
        <fullName evidence="6 7">Small ribosomal subunit protein uS4</fullName>
    </recommendedName>
</protein>
<evidence type="ECO:0000256" key="2">
    <source>
        <dbReference type="ARBA" id="ARBA00022730"/>
    </source>
</evidence>
<comment type="caution">
    <text evidence="10">The sequence shown here is derived from an EMBL/GenBank/DDBJ whole genome shotgun (WGS) entry which is preliminary data.</text>
</comment>
<dbReference type="InterPro" id="IPR002942">
    <property type="entry name" value="S4_RNA-bd"/>
</dbReference>
<dbReference type="SMART" id="SM00363">
    <property type="entry name" value="S4"/>
    <property type="match status" value="1"/>
</dbReference>
<evidence type="ECO:0000259" key="9">
    <source>
        <dbReference type="SMART" id="SM01390"/>
    </source>
</evidence>
<sequence length="208" mass="24700">MKLRLPVCKLCRKQQVKLFLKGERCKTKCPLDQEKKKTRSFSKKFKFRKSSEYGFQLKEKKKVQVFYGVTERELQRYFEAAGKKKGIIGEELLLFLERRLDNVIYGLRIVPSRRMARQIINHGDIFVNDRRTNRPSYQVKMNDVIFLKCKSKFYSKLKEMAEKGKKDERLTWLEFSPEKLSAKIIRLPARSDVTVPVNEGLLMDFYSK</sequence>
<dbReference type="GO" id="GO:0003735">
    <property type="term" value="F:structural constituent of ribosome"/>
    <property type="evidence" value="ECO:0007669"/>
    <property type="project" value="InterPro"/>
</dbReference>
<dbReference type="HAMAP" id="MF_01306_B">
    <property type="entry name" value="Ribosomal_uS4_B"/>
    <property type="match status" value="1"/>
</dbReference>
<dbReference type="GO" id="GO:0042274">
    <property type="term" value="P:ribosomal small subunit biogenesis"/>
    <property type="evidence" value="ECO:0007669"/>
    <property type="project" value="TreeGrafter"/>
</dbReference>
<dbReference type="Gene3D" id="1.10.1050.10">
    <property type="entry name" value="Ribosomal Protein S4 Delta 41, Chain A, domain 1"/>
    <property type="match status" value="1"/>
</dbReference>
<dbReference type="SMART" id="SM01390">
    <property type="entry name" value="Ribosomal_S4"/>
    <property type="match status" value="1"/>
</dbReference>
<dbReference type="InterPro" id="IPR022801">
    <property type="entry name" value="Ribosomal_uS4"/>
</dbReference>
<dbReference type="PROSITE" id="PS50889">
    <property type="entry name" value="S4"/>
    <property type="match status" value="1"/>
</dbReference>
<keyword evidence="2 7" id="KW-0699">rRNA-binding</keyword>
<dbReference type="InterPro" id="IPR001912">
    <property type="entry name" value="Ribosomal_uS4_N"/>
</dbReference>
<name>A0A2M7E885_9BACT</name>
<comment type="subunit">
    <text evidence="7">Part of the 30S ribosomal subunit. Contacts protein S5. The interaction surface between S4 and S5 is involved in control of translational fidelity.</text>
</comment>
<gene>
    <name evidence="7" type="primary">rpsD</name>
    <name evidence="10" type="ORF">COS11_04735</name>
</gene>
<evidence type="ECO:0000313" key="10">
    <source>
        <dbReference type="EMBL" id="PIV63952.1"/>
    </source>
</evidence>
<evidence type="ECO:0000256" key="3">
    <source>
        <dbReference type="ARBA" id="ARBA00022884"/>
    </source>
</evidence>
<evidence type="ECO:0000256" key="1">
    <source>
        <dbReference type="ARBA" id="ARBA00007465"/>
    </source>
</evidence>
<dbReference type="GO" id="GO:0019843">
    <property type="term" value="F:rRNA binding"/>
    <property type="evidence" value="ECO:0007669"/>
    <property type="project" value="UniProtKB-UniRule"/>
</dbReference>
<comment type="similarity">
    <text evidence="1 7">Belongs to the universal ribosomal protein uS4 family.</text>
</comment>
<dbReference type="InterPro" id="IPR036986">
    <property type="entry name" value="S4_RNA-bd_sf"/>
</dbReference>
<evidence type="ECO:0000259" key="8">
    <source>
        <dbReference type="SMART" id="SM00363"/>
    </source>
</evidence>
<dbReference type="PANTHER" id="PTHR11831:SF4">
    <property type="entry name" value="SMALL RIBOSOMAL SUBUNIT PROTEIN US4M"/>
    <property type="match status" value="1"/>
</dbReference>
<dbReference type="GO" id="GO:0015935">
    <property type="term" value="C:small ribosomal subunit"/>
    <property type="evidence" value="ECO:0007669"/>
    <property type="project" value="InterPro"/>
</dbReference>
<evidence type="ECO:0000256" key="7">
    <source>
        <dbReference type="HAMAP-Rule" id="MF_01306"/>
    </source>
</evidence>
<dbReference type="AlphaFoldDB" id="A0A2M7E885"/>
<dbReference type="SUPFAM" id="SSF55174">
    <property type="entry name" value="Alpha-L RNA-binding motif"/>
    <property type="match status" value="1"/>
</dbReference>